<dbReference type="EMBL" id="CAKKTJ010000322">
    <property type="protein sequence ID" value="CAH0480051.1"/>
    <property type="molecule type" value="Genomic_DNA"/>
</dbReference>
<dbReference type="Proteomes" id="UP001160483">
    <property type="component" value="Unassembled WGS sequence"/>
</dbReference>
<dbReference type="InterPro" id="IPR052727">
    <property type="entry name" value="Rab4/Rab5_effector"/>
</dbReference>
<dbReference type="PANTHER" id="PTHR13510:SF44">
    <property type="entry name" value="RABENOSYN-5"/>
    <property type="match status" value="1"/>
</dbReference>
<dbReference type="EMBL" id="CAKLCB010000110">
    <property type="protein sequence ID" value="CAH0515392.1"/>
    <property type="molecule type" value="Genomic_DNA"/>
</dbReference>
<protein>
    <submittedName>
        <fullName evidence="1">Uncharacterized protein</fullName>
    </submittedName>
</protein>
<gene>
    <name evidence="2" type="ORF">PBS001_LOCUS2103</name>
    <name evidence="1" type="ORF">PBS003_LOCUS6677</name>
</gene>
<sequence length="387" mass="43938">MELSPEDCDHCHDVTKQLLDITLHDCQELGLERMYDANQACLDKKRWKRLQSHSEFTVYADRNANSAWLPTMSRQDWEYPIAVTAVGRMNCTLDDVLFALLTPNAATQRLRDFLMDRNPGKNCQFIPIEMPTQEAPFQFLAVTRFITLNIWPFTMFKAPREMVVAFATGDMTTANGKRYAYEMAQSVELQCKGTQNSLKRRSRALQSRIFWEQRDGSIAVYTKLIVDAKICISDSVKQIMLGRAVMGFWKFVPRSLETKKLWWCVRNKKRLIAQLQIHSQSQRLAEVASCKGKLQGKEIAASRCEFCDRKLCSGPKCCTSCHLKMVLSNETGILEQTLTLCPRCAAFVRALNAVDIARALLVESERTSYGSGVSITKTSSANKMSPL</sequence>
<comment type="caution">
    <text evidence="1">The sequence shown here is derived from an EMBL/GenBank/DDBJ whole genome shotgun (WGS) entry which is preliminary data.</text>
</comment>
<evidence type="ECO:0000313" key="3">
    <source>
        <dbReference type="Proteomes" id="UP001158986"/>
    </source>
</evidence>
<evidence type="ECO:0000313" key="4">
    <source>
        <dbReference type="Proteomes" id="UP001160483"/>
    </source>
</evidence>
<name>A0AAU9KZQ4_9STRA</name>
<dbReference type="PANTHER" id="PTHR13510">
    <property type="entry name" value="FYVE-FINGER-CONTAINING RAB5 EFFECTOR PROTEIN RABENOSYN-5-RELATED"/>
    <property type="match status" value="1"/>
</dbReference>
<evidence type="ECO:0000313" key="2">
    <source>
        <dbReference type="EMBL" id="CAH0515392.1"/>
    </source>
</evidence>
<reference evidence="1 3" key="1">
    <citation type="submission" date="2021-11" db="EMBL/GenBank/DDBJ databases">
        <authorList>
            <person name="Islam A."/>
            <person name="Islam S."/>
            <person name="Flora M.S."/>
            <person name="Rahman M."/>
            <person name="Ziaur R.M."/>
            <person name="Epstein J.H."/>
            <person name="Hassan M."/>
            <person name="Klassen M."/>
            <person name="Woodard K."/>
            <person name="Webb A."/>
            <person name="Webby R.J."/>
            <person name="El Zowalaty M.E."/>
        </authorList>
    </citation>
    <scope>NUCLEOTIDE SEQUENCE</scope>
    <source>
        <strain evidence="2">Pbs1</strain>
        <strain evidence="1">Pbs3</strain>
    </source>
</reference>
<keyword evidence="3" id="KW-1185">Reference proteome</keyword>
<dbReference type="Proteomes" id="UP001158986">
    <property type="component" value="Unassembled WGS sequence"/>
</dbReference>
<proteinExistence type="predicted"/>
<dbReference type="AlphaFoldDB" id="A0AAU9KZQ4"/>
<organism evidence="1 4">
    <name type="scientific">Peronospora belbahrii</name>
    <dbReference type="NCBI Taxonomy" id="622444"/>
    <lineage>
        <taxon>Eukaryota</taxon>
        <taxon>Sar</taxon>
        <taxon>Stramenopiles</taxon>
        <taxon>Oomycota</taxon>
        <taxon>Peronosporomycetes</taxon>
        <taxon>Peronosporales</taxon>
        <taxon>Peronosporaceae</taxon>
        <taxon>Peronospora</taxon>
    </lineage>
</organism>
<evidence type="ECO:0000313" key="1">
    <source>
        <dbReference type="EMBL" id="CAH0480051.1"/>
    </source>
</evidence>
<accession>A0AAU9KZQ4</accession>